<evidence type="ECO:0000313" key="2">
    <source>
        <dbReference type="EMBL" id="OBS82207.1"/>
    </source>
</evidence>
<accession>A0A1A6HWV5</accession>
<evidence type="ECO:0000256" key="1">
    <source>
        <dbReference type="SAM" id="SignalP"/>
    </source>
</evidence>
<dbReference type="EMBL" id="LZPO01008134">
    <property type="protein sequence ID" value="OBS82207.1"/>
    <property type="molecule type" value="Genomic_DNA"/>
</dbReference>
<feature type="non-terminal residue" evidence="2">
    <location>
        <position position="87"/>
    </location>
</feature>
<sequence length="87" mass="9495">MLNHGAALALWITLCLLQAGLAELVRCNFTLLESKVSSLSASIQWRTFGSPCNFSLIYSSDTSGPAWCDPIRIDNITYGCNPEDLQA</sequence>
<organism evidence="2 3">
    <name type="scientific">Neotoma lepida</name>
    <name type="common">Desert woodrat</name>
    <dbReference type="NCBI Taxonomy" id="56216"/>
    <lineage>
        <taxon>Eukaryota</taxon>
        <taxon>Metazoa</taxon>
        <taxon>Chordata</taxon>
        <taxon>Craniata</taxon>
        <taxon>Vertebrata</taxon>
        <taxon>Euteleostomi</taxon>
        <taxon>Mammalia</taxon>
        <taxon>Eutheria</taxon>
        <taxon>Euarchontoglires</taxon>
        <taxon>Glires</taxon>
        <taxon>Rodentia</taxon>
        <taxon>Myomorpha</taxon>
        <taxon>Muroidea</taxon>
        <taxon>Cricetidae</taxon>
        <taxon>Neotominae</taxon>
        <taxon>Neotoma</taxon>
    </lineage>
</organism>
<feature type="chain" id="PRO_5008346696" evidence="1">
    <location>
        <begin position="23"/>
        <end position="87"/>
    </location>
</feature>
<name>A0A1A6HWV5_NEOLE</name>
<evidence type="ECO:0000313" key="3">
    <source>
        <dbReference type="Proteomes" id="UP000092124"/>
    </source>
</evidence>
<comment type="caution">
    <text evidence="2">The sequence shown here is derived from an EMBL/GenBank/DDBJ whole genome shotgun (WGS) entry which is preliminary data.</text>
</comment>
<dbReference type="STRING" id="56216.A0A1A6HWV5"/>
<keyword evidence="1" id="KW-0732">Signal</keyword>
<dbReference type="AlphaFoldDB" id="A0A1A6HWV5"/>
<protein>
    <submittedName>
        <fullName evidence="2">Uncharacterized protein</fullName>
    </submittedName>
</protein>
<keyword evidence="3" id="KW-1185">Reference proteome</keyword>
<gene>
    <name evidence="2" type="ORF">A6R68_23805</name>
</gene>
<feature type="signal peptide" evidence="1">
    <location>
        <begin position="1"/>
        <end position="22"/>
    </location>
</feature>
<reference evidence="2 3" key="1">
    <citation type="submission" date="2016-06" db="EMBL/GenBank/DDBJ databases">
        <title>The Draft Genome Sequence and Annotation of the Desert Woodrat Neotoma lepida.</title>
        <authorList>
            <person name="Campbell M."/>
            <person name="Oakeson K.F."/>
            <person name="Yandell M."/>
            <person name="Halpert J.R."/>
            <person name="Dearing D."/>
        </authorList>
    </citation>
    <scope>NUCLEOTIDE SEQUENCE [LARGE SCALE GENOMIC DNA]</scope>
    <source>
        <strain evidence="2">417</strain>
        <tissue evidence="2">Liver</tissue>
    </source>
</reference>
<proteinExistence type="predicted"/>
<dbReference type="Proteomes" id="UP000092124">
    <property type="component" value="Unassembled WGS sequence"/>
</dbReference>